<comment type="caution">
    <text evidence="2">The sequence shown here is derived from an EMBL/GenBank/DDBJ whole genome shotgun (WGS) entry which is preliminary data.</text>
</comment>
<evidence type="ECO:0000313" key="3">
    <source>
        <dbReference type="Proteomes" id="UP000712673"/>
    </source>
</evidence>
<sequence>MIVPACMVIAHRGASSYAPENTYAAFDLALRMGACHLELDVDTTRDGAIVVIHDDTVDRTTNGTGPVTGHSLASLQELDAGSWFGAAFAGERIPLFAEVLTRYKGRAHLHTEIKGRSTYVAQQTAELIRQHGMVDQVTMTSFQAVRLEEIRAYAPELPAGWLVGEVSDAIVGQARAMGVTQLCPRADTVTPDLVRHLHSAGFVVRAWGVATEALMQQVVQAGADGMTVNFPDTLIAYVQRHAYPWV</sequence>
<protein>
    <recommendedName>
        <fullName evidence="1">GP-PDE domain-containing protein</fullName>
    </recommendedName>
</protein>
<dbReference type="AlphaFoldDB" id="A0A937W2U8"/>
<dbReference type="GO" id="GO:0006629">
    <property type="term" value="P:lipid metabolic process"/>
    <property type="evidence" value="ECO:0007669"/>
    <property type="project" value="InterPro"/>
</dbReference>
<proteinExistence type="predicted"/>
<dbReference type="EMBL" id="VGLS01000387">
    <property type="protein sequence ID" value="MBM3224705.1"/>
    <property type="molecule type" value="Genomic_DNA"/>
</dbReference>
<dbReference type="GO" id="GO:0008081">
    <property type="term" value="F:phosphoric diester hydrolase activity"/>
    <property type="evidence" value="ECO:0007669"/>
    <property type="project" value="InterPro"/>
</dbReference>
<dbReference type="PROSITE" id="PS51704">
    <property type="entry name" value="GP_PDE"/>
    <property type="match status" value="1"/>
</dbReference>
<accession>A0A937W2U8</accession>
<evidence type="ECO:0000259" key="1">
    <source>
        <dbReference type="PROSITE" id="PS51704"/>
    </source>
</evidence>
<name>A0A937W2U8_UNCTE</name>
<organism evidence="2 3">
    <name type="scientific">Tectimicrobiota bacterium</name>
    <dbReference type="NCBI Taxonomy" id="2528274"/>
    <lineage>
        <taxon>Bacteria</taxon>
        <taxon>Pseudomonadati</taxon>
        <taxon>Nitrospinota/Tectimicrobiota group</taxon>
        <taxon>Candidatus Tectimicrobiota</taxon>
    </lineage>
</organism>
<evidence type="ECO:0000313" key="2">
    <source>
        <dbReference type="EMBL" id="MBM3224705.1"/>
    </source>
</evidence>
<dbReference type="InterPro" id="IPR030395">
    <property type="entry name" value="GP_PDE_dom"/>
</dbReference>
<dbReference type="Gene3D" id="3.20.20.190">
    <property type="entry name" value="Phosphatidylinositol (PI) phosphodiesterase"/>
    <property type="match status" value="1"/>
</dbReference>
<dbReference type="InterPro" id="IPR017946">
    <property type="entry name" value="PLC-like_Pdiesterase_TIM-brl"/>
</dbReference>
<dbReference type="Proteomes" id="UP000712673">
    <property type="component" value="Unassembled WGS sequence"/>
</dbReference>
<reference evidence="2" key="1">
    <citation type="submission" date="2019-03" db="EMBL/GenBank/DDBJ databases">
        <title>Lake Tanganyika Metagenome-Assembled Genomes (MAGs).</title>
        <authorList>
            <person name="Tran P."/>
        </authorList>
    </citation>
    <scope>NUCLEOTIDE SEQUENCE</scope>
    <source>
        <strain evidence="2">K_DeepCast_65m_m2_066</strain>
    </source>
</reference>
<dbReference type="SUPFAM" id="SSF51695">
    <property type="entry name" value="PLC-like phosphodiesterases"/>
    <property type="match status" value="1"/>
</dbReference>
<dbReference type="Pfam" id="PF03009">
    <property type="entry name" value="GDPD"/>
    <property type="match status" value="1"/>
</dbReference>
<dbReference type="PANTHER" id="PTHR46211:SF14">
    <property type="entry name" value="GLYCEROPHOSPHODIESTER PHOSPHODIESTERASE"/>
    <property type="match status" value="1"/>
</dbReference>
<dbReference type="PANTHER" id="PTHR46211">
    <property type="entry name" value="GLYCEROPHOSPHORYL DIESTER PHOSPHODIESTERASE"/>
    <property type="match status" value="1"/>
</dbReference>
<feature type="domain" description="GP-PDE" evidence="1">
    <location>
        <begin position="6"/>
        <end position="238"/>
    </location>
</feature>
<gene>
    <name evidence="2" type="ORF">FJZ47_12995</name>
</gene>